<dbReference type="eggNOG" id="COG1729">
    <property type="taxonomic scope" value="Bacteria"/>
</dbReference>
<feature type="chain" id="PRO_5009983218" description="Cell division coordinator CpoB" evidence="1">
    <location>
        <begin position="27"/>
        <end position="278"/>
    </location>
</feature>
<dbReference type="Gene3D" id="1.25.40.10">
    <property type="entry name" value="Tetratricopeptide repeat domain"/>
    <property type="match status" value="1"/>
</dbReference>
<comment type="function">
    <text evidence="1">Mediates coordination of peptidoglycan synthesis and outer membrane constriction during cell division.</text>
</comment>
<dbReference type="EMBL" id="AONG01000014">
    <property type="protein sequence ID" value="KIQ68424.1"/>
    <property type="molecule type" value="Genomic_DNA"/>
</dbReference>
<keyword evidence="1" id="KW-0574">Periplasm</keyword>
<gene>
    <name evidence="1" type="primary">cpoB</name>
    <name evidence="2" type="ORF">Wenmar_03071</name>
</gene>
<evidence type="ECO:0000313" key="2">
    <source>
        <dbReference type="EMBL" id="KIQ68424.1"/>
    </source>
</evidence>
<dbReference type="GO" id="GO:0030288">
    <property type="term" value="C:outer membrane-bounded periplasmic space"/>
    <property type="evidence" value="ECO:0007669"/>
    <property type="project" value="UniProtKB-UniRule"/>
</dbReference>
<dbReference type="PATRIC" id="fig|1123501.6.peg.3191"/>
<keyword evidence="1" id="KW-0732">Signal</keyword>
<dbReference type="AlphaFoldDB" id="A0A0D0Q1G5"/>
<feature type="signal peptide" evidence="1">
    <location>
        <begin position="1"/>
        <end position="26"/>
    </location>
</feature>
<keyword evidence="1" id="KW-0131">Cell cycle</keyword>
<evidence type="ECO:0000256" key="1">
    <source>
        <dbReference type="HAMAP-Rule" id="MF_02066"/>
    </source>
</evidence>
<sequence precursor="true">MAGGRMRLLGVLSMSAALALPLAARAQESTLADIRQQLAVVYADLQSLRSELNTTGAPQAGATGNTALERLDALEAQVQRLTSRAEELDYRINRVVTDGTNRIGDLEFRICELEPGCEIGALGDTPSLGGVDIEAQIPQPEAPPPSDGPTLAVNEQADFDAAKAALDAGNSAEAADLFGQFVSNYPGGPLSAQALYFRGQALEATGDLTTAARAYLEAFSGAPDGSTAPDALYKLGATLAQLGQVQDACITLNEVGTRFPGSPAEGQAQAMMTSLSCS</sequence>
<reference evidence="2 3" key="1">
    <citation type="submission" date="2013-01" db="EMBL/GenBank/DDBJ databases">
        <authorList>
            <person name="Fiebig A."/>
            <person name="Goeker M."/>
            <person name="Klenk H.-P.P."/>
        </authorList>
    </citation>
    <scope>NUCLEOTIDE SEQUENCE [LARGE SCALE GENOMIC DNA]</scope>
    <source>
        <strain evidence="2 3">DSM 24838</strain>
    </source>
</reference>
<dbReference type="Proteomes" id="UP000035100">
    <property type="component" value="Unassembled WGS sequence"/>
</dbReference>
<proteinExistence type="inferred from homology"/>
<evidence type="ECO:0000313" key="3">
    <source>
        <dbReference type="Proteomes" id="UP000035100"/>
    </source>
</evidence>
<dbReference type="InterPro" id="IPR019734">
    <property type="entry name" value="TPR_rpt"/>
</dbReference>
<dbReference type="InterPro" id="IPR034706">
    <property type="entry name" value="CpoB"/>
</dbReference>
<dbReference type="InterPro" id="IPR011990">
    <property type="entry name" value="TPR-like_helical_dom_sf"/>
</dbReference>
<dbReference type="Pfam" id="PF13174">
    <property type="entry name" value="TPR_6"/>
    <property type="match status" value="1"/>
</dbReference>
<protein>
    <recommendedName>
        <fullName evidence="1">Cell division coordinator CpoB</fullName>
    </recommendedName>
</protein>
<dbReference type="NCBIfam" id="TIGR02795">
    <property type="entry name" value="tol_pal_ybgF"/>
    <property type="match status" value="1"/>
</dbReference>
<comment type="similarity">
    <text evidence="1">Belongs to the CpoB family.</text>
</comment>
<dbReference type="STRING" id="1123501.Wenmar_03071"/>
<dbReference type="HAMAP" id="MF_02066">
    <property type="entry name" value="CpoB"/>
    <property type="match status" value="1"/>
</dbReference>
<name>A0A0D0Q1G5_9RHOB</name>
<dbReference type="SUPFAM" id="SSF48452">
    <property type="entry name" value="TPR-like"/>
    <property type="match status" value="1"/>
</dbReference>
<keyword evidence="1" id="KW-0132">Cell division</keyword>
<comment type="caution">
    <text evidence="2">The sequence shown here is derived from an EMBL/GenBank/DDBJ whole genome shotgun (WGS) entry which is preliminary data.</text>
</comment>
<dbReference type="Pfam" id="PF13432">
    <property type="entry name" value="TPR_16"/>
    <property type="match status" value="1"/>
</dbReference>
<dbReference type="InterPro" id="IPR014162">
    <property type="entry name" value="CpoB_C"/>
</dbReference>
<comment type="subcellular location">
    <subcellularLocation>
        <location evidence="1">Periplasm</location>
    </subcellularLocation>
</comment>
<keyword evidence="1" id="KW-0175">Coiled coil</keyword>
<dbReference type="GO" id="GO:0043093">
    <property type="term" value="P:FtsZ-dependent cytokinesis"/>
    <property type="evidence" value="ECO:0007669"/>
    <property type="project" value="UniProtKB-UniRule"/>
</dbReference>
<feature type="coiled-coil region" evidence="1">
    <location>
        <begin position="31"/>
        <end position="91"/>
    </location>
</feature>
<keyword evidence="3" id="KW-1185">Reference proteome</keyword>
<organism evidence="2 3">
    <name type="scientific">Wenxinia marina DSM 24838</name>
    <dbReference type="NCBI Taxonomy" id="1123501"/>
    <lineage>
        <taxon>Bacteria</taxon>
        <taxon>Pseudomonadati</taxon>
        <taxon>Pseudomonadota</taxon>
        <taxon>Alphaproteobacteria</taxon>
        <taxon>Rhodobacterales</taxon>
        <taxon>Roseobacteraceae</taxon>
        <taxon>Wenxinia</taxon>
    </lineage>
</organism>
<accession>A0A0D0Q1G5</accession>